<keyword evidence="3" id="KW-1003">Cell membrane</keyword>
<evidence type="ECO:0000256" key="8">
    <source>
        <dbReference type="RuleBase" id="RU363032"/>
    </source>
</evidence>
<feature type="transmembrane region" description="Helical" evidence="8">
    <location>
        <begin position="363"/>
        <end position="385"/>
    </location>
</feature>
<dbReference type="InterPro" id="IPR000515">
    <property type="entry name" value="MetI-like"/>
</dbReference>
<feature type="transmembrane region" description="Helical" evidence="8">
    <location>
        <begin position="90"/>
        <end position="110"/>
    </location>
</feature>
<sequence>MKRFRTISGVPALILMIVILLPAAGMIGNMFLDNGNLNFSPLSKALVSIRQAGLLKNTVIIALATCLICITGAITLNLFIFRTAPKGGKVLANAMILPILIPPFVHALAWEEGFRLLSEFCAHRLEFQMPDIHSIWGVVLVLTISYFPIAFLILRTGLTSMDRTLEEAALQSSSQWKTIKSISIPLLMPNICAATTFIMAMTLLNFEVADILRVRIYPMEIFIQFSAFYDERGAIALAIPIVLICLAGIIAMHRYMGNRSYTSLGGHASTREPCFRISKCMTLSGWLVSFAYLIPALLYPVTLIFLSSGGLNAITETFAMACNDILYSLLIAMASTLLITGASIPIARFITRGGGILPLIMDYATLIPLGLPGIIIGIGAIRIFNRPCLDWFYGTWALLALSLTSAGFPIVMRITVAQMRTIPCEYEETAMLARPERFCTFRRILLPLMMPAIWVSLAAGFILSLTNLSTSLLTAPPGKSMLPVTIYNLMHYGVREKVFSLCAIMISISGIIALITWFAMGRSIRAASSSHHNILPAGNPSGIDTSKNDSAENKFSGDIQ</sequence>
<protein>
    <recommendedName>
        <fullName evidence="10">ABC transmembrane type-1 domain-containing protein</fullName>
    </recommendedName>
</protein>
<keyword evidence="6 8" id="KW-1133">Transmembrane helix</keyword>
<dbReference type="AlphaFoldDB" id="A0A2N1PPS9"/>
<keyword evidence="7 8" id="KW-0472">Membrane</keyword>
<reference evidence="11 12" key="1">
    <citation type="journal article" date="2017" name="ISME J.">
        <title>Potential for microbial H2 and metal transformations associated with novel bacteria and archaea in deep terrestrial subsurface sediments.</title>
        <authorList>
            <person name="Hernsdorf A.W."/>
            <person name="Amano Y."/>
            <person name="Miyakawa K."/>
            <person name="Ise K."/>
            <person name="Suzuki Y."/>
            <person name="Anantharaman K."/>
            <person name="Probst A."/>
            <person name="Burstein D."/>
            <person name="Thomas B.C."/>
            <person name="Banfield J.F."/>
        </authorList>
    </citation>
    <scope>NUCLEOTIDE SEQUENCE [LARGE SCALE GENOMIC DNA]</scope>
    <source>
        <strain evidence="11">HGW-Wallbacteria-1</strain>
    </source>
</reference>
<organism evidence="11 12">
    <name type="scientific">Candidatus Wallbacteria bacterium HGW-Wallbacteria-1</name>
    <dbReference type="NCBI Taxonomy" id="2013854"/>
    <lineage>
        <taxon>Bacteria</taxon>
        <taxon>Candidatus Walliibacteriota</taxon>
    </lineage>
</organism>
<evidence type="ECO:0000256" key="1">
    <source>
        <dbReference type="ARBA" id="ARBA00004429"/>
    </source>
</evidence>
<dbReference type="PROSITE" id="PS50928">
    <property type="entry name" value="ABC_TM1"/>
    <property type="match status" value="2"/>
</dbReference>
<evidence type="ECO:0000256" key="2">
    <source>
        <dbReference type="ARBA" id="ARBA00022448"/>
    </source>
</evidence>
<dbReference type="GO" id="GO:0005886">
    <property type="term" value="C:plasma membrane"/>
    <property type="evidence" value="ECO:0007669"/>
    <property type="project" value="UniProtKB-SubCell"/>
</dbReference>
<evidence type="ECO:0000313" key="12">
    <source>
        <dbReference type="Proteomes" id="UP000233256"/>
    </source>
</evidence>
<feature type="transmembrane region" description="Helical" evidence="8">
    <location>
        <begin position="326"/>
        <end position="351"/>
    </location>
</feature>
<feature type="domain" description="ABC transmembrane type-1" evidence="10">
    <location>
        <begin position="55"/>
        <end position="252"/>
    </location>
</feature>
<comment type="similarity">
    <text evidence="8">Belongs to the binding-protein-dependent transport system permease family.</text>
</comment>
<dbReference type="EMBL" id="PGXC01000006">
    <property type="protein sequence ID" value="PKK90348.1"/>
    <property type="molecule type" value="Genomic_DNA"/>
</dbReference>
<dbReference type="SUPFAM" id="SSF161098">
    <property type="entry name" value="MetI-like"/>
    <property type="match status" value="2"/>
</dbReference>
<name>A0A2N1PPS9_9BACT</name>
<feature type="region of interest" description="Disordered" evidence="9">
    <location>
        <begin position="537"/>
        <end position="560"/>
    </location>
</feature>
<keyword evidence="5 8" id="KW-0812">Transmembrane</keyword>
<feature type="transmembrane region" description="Helical" evidence="8">
    <location>
        <begin position="444"/>
        <end position="463"/>
    </location>
</feature>
<comment type="caution">
    <text evidence="11">The sequence shown here is derived from an EMBL/GenBank/DDBJ whole genome shotgun (WGS) entry which is preliminary data.</text>
</comment>
<evidence type="ECO:0000256" key="4">
    <source>
        <dbReference type="ARBA" id="ARBA00022519"/>
    </source>
</evidence>
<comment type="subcellular location">
    <subcellularLocation>
        <location evidence="1">Cell inner membrane</location>
        <topology evidence="1">Multi-pass membrane protein</topology>
    </subcellularLocation>
    <subcellularLocation>
        <location evidence="8">Cell membrane</location>
        <topology evidence="8">Multi-pass membrane protein</topology>
    </subcellularLocation>
</comment>
<feature type="transmembrane region" description="Helical" evidence="8">
    <location>
        <begin position="134"/>
        <end position="154"/>
    </location>
</feature>
<evidence type="ECO:0000259" key="10">
    <source>
        <dbReference type="PROSITE" id="PS50928"/>
    </source>
</evidence>
<evidence type="ECO:0000256" key="3">
    <source>
        <dbReference type="ARBA" id="ARBA00022475"/>
    </source>
</evidence>
<feature type="transmembrane region" description="Helical" evidence="8">
    <location>
        <begin position="59"/>
        <end position="81"/>
    </location>
</feature>
<keyword evidence="4" id="KW-0997">Cell inner membrane</keyword>
<feature type="domain" description="ABC transmembrane type-1" evidence="10">
    <location>
        <begin position="325"/>
        <end position="516"/>
    </location>
</feature>
<evidence type="ECO:0000256" key="7">
    <source>
        <dbReference type="ARBA" id="ARBA00023136"/>
    </source>
</evidence>
<evidence type="ECO:0000313" key="11">
    <source>
        <dbReference type="EMBL" id="PKK90348.1"/>
    </source>
</evidence>
<feature type="transmembrane region" description="Helical" evidence="8">
    <location>
        <begin position="391"/>
        <end position="411"/>
    </location>
</feature>
<dbReference type="CDD" id="cd06261">
    <property type="entry name" value="TM_PBP2"/>
    <property type="match status" value="2"/>
</dbReference>
<dbReference type="PANTHER" id="PTHR43357:SF3">
    <property type="entry name" value="FE(3+)-TRANSPORT SYSTEM PERMEASE PROTEIN FBPB 2"/>
    <property type="match status" value="1"/>
</dbReference>
<evidence type="ECO:0000256" key="5">
    <source>
        <dbReference type="ARBA" id="ARBA00022692"/>
    </source>
</evidence>
<dbReference type="Proteomes" id="UP000233256">
    <property type="component" value="Unassembled WGS sequence"/>
</dbReference>
<feature type="transmembrane region" description="Helical" evidence="8">
    <location>
        <begin position="498"/>
        <end position="520"/>
    </location>
</feature>
<dbReference type="Pfam" id="PF00528">
    <property type="entry name" value="BPD_transp_1"/>
    <property type="match status" value="1"/>
</dbReference>
<feature type="transmembrane region" description="Helical" evidence="8">
    <location>
        <begin position="286"/>
        <end position="306"/>
    </location>
</feature>
<feature type="transmembrane region" description="Helical" evidence="8">
    <location>
        <begin position="12"/>
        <end position="32"/>
    </location>
</feature>
<evidence type="ECO:0000256" key="9">
    <source>
        <dbReference type="SAM" id="MobiDB-lite"/>
    </source>
</evidence>
<feature type="transmembrane region" description="Helical" evidence="8">
    <location>
        <begin position="182"/>
        <end position="204"/>
    </location>
</feature>
<dbReference type="GO" id="GO:0055085">
    <property type="term" value="P:transmembrane transport"/>
    <property type="evidence" value="ECO:0007669"/>
    <property type="project" value="InterPro"/>
</dbReference>
<keyword evidence="2 8" id="KW-0813">Transport</keyword>
<feature type="transmembrane region" description="Helical" evidence="8">
    <location>
        <begin position="234"/>
        <end position="252"/>
    </location>
</feature>
<gene>
    <name evidence="11" type="ORF">CVV64_10310</name>
</gene>
<dbReference type="Gene3D" id="1.10.3720.10">
    <property type="entry name" value="MetI-like"/>
    <property type="match status" value="2"/>
</dbReference>
<evidence type="ECO:0000256" key="6">
    <source>
        <dbReference type="ARBA" id="ARBA00022989"/>
    </source>
</evidence>
<accession>A0A2N1PPS9</accession>
<dbReference type="PANTHER" id="PTHR43357">
    <property type="entry name" value="INNER MEMBRANE ABC TRANSPORTER PERMEASE PROTEIN YDCV"/>
    <property type="match status" value="1"/>
</dbReference>
<dbReference type="InterPro" id="IPR035906">
    <property type="entry name" value="MetI-like_sf"/>
</dbReference>
<proteinExistence type="inferred from homology"/>